<evidence type="ECO:0000313" key="11">
    <source>
        <dbReference type="EMBL" id="GAO51301.1"/>
    </source>
</evidence>
<dbReference type="Proteomes" id="UP000033140">
    <property type="component" value="Unassembled WGS sequence"/>
</dbReference>
<dbReference type="STRING" id="698492.A0A0E9NNM2"/>
<dbReference type="CDD" id="cd07103">
    <property type="entry name" value="ALDH_F5_SSADH_GabD"/>
    <property type="match status" value="1"/>
</dbReference>
<dbReference type="PROSITE" id="PS00687">
    <property type="entry name" value="ALDEHYDE_DEHYDR_GLU"/>
    <property type="match status" value="1"/>
</dbReference>
<dbReference type="GO" id="GO:0004777">
    <property type="term" value="F:succinate-semialdehyde dehydrogenase (NAD+) activity"/>
    <property type="evidence" value="ECO:0007669"/>
    <property type="project" value="UniProtKB-UniRule"/>
</dbReference>
<evidence type="ECO:0000256" key="9">
    <source>
        <dbReference type="RuleBase" id="RU365091"/>
    </source>
</evidence>
<dbReference type="GO" id="GO:0004030">
    <property type="term" value="F:aldehyde dehydrogenase [NAD(P)+] activity"/>
    <property type="evidence" value="ECO:0007669"/>
    <property type="project" value="UniProtKB-ARBA"/>
</dbReference>
<comment type="subunit">
    <text evidence="3">Homotetramer.</text>
</comment>
<dbReference type="InterPro" id="IPR029510">
    <property type="entry name" value="Ald_DH_CS_GLU"/>
</dbReference>
<dbReference type="SUPFAM" id="SSF53720">
    <property type="entry name" value="ALDH-like"/>
    <property type="match status" value="1"/>
</dbReference>
<keyword evidence="12" id="KW-1185">Reference proteome</keyword>
<evidence type="ECO:0000256" key="5">
    <source>
        <dbReference type="ARBA" id="ARBA00050387"/>
    </source>
</evidence>
<dbReference type="EC" id="1.2.1.16" evidence="9"/>
<dbReference type="InterPro" id="IPR010102">
    <property type="entry name" value="Succ_semiAld_DH"/>
</dbReference>
<dbReference type="UniPathway" id="UPA00733"/>
<evidence type="ECO:0000256" key="7">
    <source>
        <dbReference type="PROSITE-ProRule" id="PRU10007"/>
    </source>
</evidence>
<feature type="domain" description="Aldehyde dehydrogenase" evidence="10">
    <location>
        <begin position="121"/>
        <end position="582"/>
    </location>
</feature>
<dbReference type="Gene3D" id="3.40.309.10">
    <property type="entry name" value="Aldehyde Dehydrogenase, Chain A, domain 2"/>
    <property type="match status" value="1"/>
</dbReference>
<keyword evidence="4 8" id="KW-0560">Oxidoreductase</keyword>
<dbReference type="PANTHER" id="PTHR43353:SF5">
    <property type="entry name" value="SUCCINATE-SEMIALDEHYDE DEHYDROGENASE, MITOCHONDRIAL"/>
    <property type="match status" value="1"/>
</dbReference>
<dbReference type="NCBIfam" id="TIGR01780">
    <property type="entry name" value="SSADH"/>
    <property type="match status" value="1"/>
</dbReference>
<comment type="caution">
    <text evidence="11">The sequence shown here is derived from an EMBL/GenBank/DDBJ whole genome shotgun (WGS) entry which is preliminary data.</text>
</comment>
<dbReference type="OMA" id="IGELFCK"/>
<feature type="active site" evidence="7">
    <location>
        <position position="359"/>
    </location>
</feature>
<comment type="pathway">
    <text evidence="1 9">Amino-acid degradation; 4-aminobutanoate degradation.</text>
</comment>
<organism evidence="11 12">
    <name type="scientific">Saitoella complicata (strain BCRC 22490 / CBS 7301 / JCM 7358 / NBRC 10748 / NRRL Y-17804)</name>
    <dbReference type="NCBI Taxonomy" id="698492"/>
    <lineage>
        <taxon>Eukaryota</taxon>
        <taxon>Fungi</taxon>
        <taxon>Dikarya</taxon>
        <taxon>Ascomycota</taxon>
        <taxon>Taphrinomycotina</taxon>
        <taxon>Taphrinomycotina incertae sedis</taxon>
        <taxon>Saitoella</taxon>
    </lineage>
</organism>
<dbReference type="InterPro" id="IPR016162">
    <property type="entry name" value="Ald_DH_N"/>
</dbReference>
<dbReference type="EMBL" id="BACD03000044">
    <property type="protein sequence ID" value="GAO51301.1"/>
    <property type="molecule type" value="Genomic_DNA"/>
</dbReference>
<evidence type="ECO:0000256" key="1">
    <source>
        <dbReference type="ARBA" id="ARBA00005176"/>
    </source>
</evidence>
<dbReference type="AlphaFoldDB" id="A0A0E9NNM2"/>
<sequence length="590" mass="63546">MPALWISDAIAGYSRGGCNELDWTCNVDRLSEQLSHAPASPGAGAQPLTCFRGINQTPLHPQFSKVMPLQLHYLLRSTAKRPAIITKNYARLSIRMVSSHQAPKLKDQSLFKQQGLINGQWADAQSGETFTVTDPVNNAEIGTCPEMTRKEVAEAIDAARKAFADFRNTTPRERSTILKKWHQLCMENADDLAKILTWENGKPLAEAQGEVKYGSAFFEWFAEEAVRLYGDVIPSSTKGNRIITLKQPVGVVGIITPWNFPIAMITRKVGAAIAAGCTVVCKPGAETPYSALALAELGIRAGLPAGVFNIVTGEKNTKDIGLELTTNPSVRKISFTGSTAVGKILMQQSASTMKKCSFELGGNAPFIVFDDADIDLAVAGAIACKFRASGQTCVCANRIYVQKGIYDKFAKAFVEKVNGFKLGSGFDPDTTHGPLIHDRAVAKVKELVDDATSKGAKVLTGGEKSELGKNFWPPTVLGGMTNDMRIAKDEIFGAVAPLFEFESEDDVIALANDTDVGLAGYFYSNNVNRIWRVAEALEVGMVGVNCAIISDAVSPFGGVKESGFGREGSKYGLDEYTVIKSVTFGNTGAK</sequence>
<evidence type="ECO:0000259" key="10">
    <source>
        <dbReference type="Pfam" id="PF00171"/>
    </source>
</evidence>
<evidence type="ECO:0000256" key="3">
    <source>
        <dbReference type="ARBA" id="ARBA00011881"/>
    </source>
</evidence>
<dbReference type="PROSITE" id="PS00070">
    <property type="entry name" value="ALDEHYDE_DEHYDR_CYS"/>
    <property type="match status" value="1"/>
</dbReference>
<reference evidence="11 12" key="1">
    <citation type="journal article" date="2011" name="J. Gen. Appl. Microbiol.">
        <title>Draft genome sequencing of the enigmatic yeast Saitoella complicata.</title>
        <authorList>
            <person name="Nishida H."/>
            <person name="Hamamoto M."/>
            <person name="Sugiyama J."/>
        </authorList>
    </citation>
    <scope>NUCLEOTIDE SEQUENCE [LARGE SCALE GENOMIC DNA]</scope>
    <source>
        <strain evidence="11 12">NRRL Y-17804</strain>
    </source>
</reference>
<evidence type="ECO:0000256" key="4">
    <source>
        <dbReference type="ARBA" id="ARBA00023002"/>
    </source>
</evidence>
<comment type="similarity">
    <text evidence="2 8">Belongs to the aldehyde dehydrogenase family.</text>
</comment>
<dbReference type="PANTHER" id="PTHR43353">
    <property type="entry name" value="SUCCINATE-SEMIALDEHYDE DEHYDROGENASE, MITOCHONDRIAL"/>
    <property type="match status" value="1"/>
</dbReference>
<dbReference type="FunFam" id="3.40.309.10:FF:000004">
    <property type="entry name" value="Succinate-semialdehyde dehydrogenase I"/>
    <property type="match status" value="1"/>
</dbReference>
<reference evidence="11 12" key="3">
    <citation type="journal article" date="2015" name="Genome Announc.">
        <title>Draft Genome Sequence of the Archiascomycetous Yeast Saitoella complicata.</title>
        <authorList>
            <person name="Yamauchi K."/>
            <person name="Kondo S."/>
            <person name="Hamamoto M."/>
            <person name="Takahashi Y."/>
            <person name="Ogura Y."/>
            <person name="Hayashi T."/>
            <person name="Nishida H."/>
        </authorList>
    </citation>
    <scope>NUCLEOTIDE SEQUENCE [LARGE SCALE GENOMIC DNA]</scope>
    <source>
        <strain evidence="11 12">NRRL Y-17804</strain>
    </source>
</reference>
<dbReference type="FunFam" id="3.40.605.10:FF:000026">
    <property type="entry name" value="Aldehyde dehydrogenase, putative"/>
    <property type="match status" value="1"/>
</dbReference>
<protein>
    <recommendedName>
        <fullName evidence="9">Succinate-semialdehyde dehydrogenase</fullName>
        <ecNumber evidence="9">1.2.1.16</ecNumber>
    </recommendedName>
</protein>
<dbReference type="GO" id="GO:0009450">
    <property type="term" value="P:gamma-aminobutyric acid catabolic process"/>
    <property type="evidence" value="ECO:0007669"/>
    <property type="project" value="UniProtKB-UniPathway"/>
</dbReference>
<dbReference type="InterPro" id="IPR016160">
    <property type="entry name" value="Ald_DH_CS_CYS"/>
</dbReference>
<comment type="catalytic activity">
    <reaction evidence="5 9">
        <text>succinate semialdehyde + NADP(+) + H2O = succinate + NADPH + 2 H(+)</text>
        <dbReference type="Rhea" id="RHEA:13213"/>
        <dbReference type="ChEBI" id="CHEBI:15377"/>
        <dbReference type="ChEBI" id="CHEBI:15378"/>
        <dbReference type="ChEBI" id="CHEBI:30031"/>
        <dbReference type="ChEBI" id="CHEBI:57706"/>
        <dbReference type="ChEBI" id="CHEBI:57783"/>
        <dbReference type="ChEBI" id="CHEBI:58349"/>
        <dbReference type="EC" id="1.2.1.16"/>
    </reaction>
</comment>
<comment type="catalytic activity">
    <reaction evidence="6 9">
        <text>succinate semialdehyde + NAD(+) + H2O = succinate + NADH + 2 H(+)</text>
        <dbReference type="Rhea" id="RHEA:13217"/>
        <dbReference type="ChEBI" id="CHEBI:15377"/>
        <dbReference type="ChEBI" id="CHEBI:15378"/>
        <dbReference type="ChEBI" id="CHEBI:30031"/>
        <dbReference type="ChEBI" id="CHEBI:57540"/>
        <dbReference type="ChEBI" id="CHEBI:57706"/>
        <dbReference type="ChEBI" id="CHEBI:57945"/>
        <dbReference type="EC" id="1.2.1.16"/>
    </reaction>
</comment>
<dbReference type="GO" id="GO:0036243">
    <property type="term" value="F:succinate-semialdehyde dehydrogenase (NADP+) activity"/>
    <property type="evidence" value="ECO:0007669"/>
    <property type="project" value="RHEA"/>
</dbReference>
<evidence type="ECO:0000256" key="6">
    <source>
        <dbReference type="ARBA" id="ARBA00052698"/>
    </source>
</evidence>
<accession>A0A0E9NNM2</accession>
<dbReference type="InterPro" id="IPR016161">
    <property type="entry name" value="Ald_DH/histidinol_DH"/>
</dbReference>
<dbReference type="GO" id="GO:0046394">
    <property type="term" value="P:carboxylic acid biosynthetic process"/>
    <property type="evidence" value="ECO:0007669"/>
    <property type="project" value="UniProtKB-ARBA"/>
</dbReference>
<dbReference type="FunFam" id="3.40.605.10:FF:000005">
    <property type="entry name" value="Succinate-semialdehyde dehydrogenase I"/>
    <property type="match status" value="1"/>
</dbReference>
<reference evidence="11 12" key="2">
    <citation type="journal article" date="2014" name="J. Gen. Appl. Microbiol.">
        <title>The early diverging ascomycetous budding yeast Saitoella complicata has three histone deacetylases belonging to the Clr6, Hos2, and Rpd3 lineages.</title>
        <authorList>
            <person name="Nishida H."/>
            <person name="Matsumoto T."/>
            <person name="Kondo S."/>
            <person name="Hamamoto M."/>
            <person name="Yoshikawa H."/>
        </authorList>
    </citation>
    <scope>NUCLEOTIDE SEQUENCE [LARGE SCALE GENOMIC DNA]</scope>
    <source>
        <strain evidence="11 12">NRRL Y-17804</strain>
    </source>
</reference>
<evidence type="ECO:0000256" key="2">
    <source>
        <dbReference type="ARBA" id="ARBA00009986"/>
    </source>
</evidence>
<evidence type="ECO:0000313" key="12">
    <source>
        <dbReference type="Proteomes" id="UP000033140"/>
    </source>
</evidence>
<proteinExistence type="inferred from homology"/>
<name>A0A0E9NNM2_SAICN</name>
<dbReference type="Pfam" id="PF00171">
    <property type="entry name" value="Aldedh"/>
    <property type="match status" value="1"/>
</dbReference>
<dbReference type="InterPro" id="IPR016163">
    <property type="entry name" value="Ald_DH_C"/>
</dbReference>
<dbReference type="Gene3D" id="3.40.605.10">
    <property type="entry name" value="Aldehyde Dehydrogenase, Chain A, domain 1"/>
    <property type="match status" value="1"/>
</dbReference>
<evidence type="ECO:0000256" key="8">
    <source>
        <dbReference type="RuleBase" id="RU003345"/>
    </source>
</evidence>
<dbReference type="GO" id="GO:0005737">
    <property type="term" value="C:cytoplasm"/>
    <property type="evidence" value="ECO:0007669"/>
    <property type="project" value="TreeGrafter"/>
</dbReference>
<dbReference type="InterPro" id="IPR050740">
    <property type="entry name" value="Aldehyde_DH_Superfamily"/>
</dbReference>
<gene>
    <name evidence="11" type="ORF">G7K_5406-t1</name>
</gene>
<dbReference type="InterPro" id="IPR015590">
    <property type="entry name" value="Aldehyde_DH_dom"/>
</dbReference>